<evidence type="ECO:0000256" key="1">
    <source>
        <dbReference type="SAM" id="Coils"/>
    </source>
</evidence>
<dbReference type="KEGG" id="mtua:CSH63_27460"/>
<keyword evidence="1" id="KW-0175">Coiled coil</keyword>
<dbReference type="AlphaFoldDB" id="A0A386WVS4"/>
<evidence type="ECO:0000313" key="3">
    <source>
        <dbReference type="EMBL" id="AYF31111.1"/>
    </source>
</evidence>
<accession>A0A386WVS4</accession>
<dbReference type="EMBL" id="CP024087">
    <property type="protein sequence ID" value="AYF31111.1"/>
    <property type="molecule type" value="Genomic_DNA"/>
</dbReference>
<evidence type="ECO:0008006" key="6">
    <source>
        <dbReference type="Google" id="ProtNLM"/>
    </source>
</evidence>
<keyword evidence="2" id="KW-0472">Membrane</keyword>
<proteinExistence type="predicted"/>
<keyword evidence="2" id="KW-1133">Transmembrane helix</keyword>
<feature type="transmembrane region" description="Helical" evidence="2">
    <location>
        <begin position="111"/>
        <end position="135"/>
    </location>
</feature>
<feature type="transmembrane region" description="Helical" evidence="2">
    <location>
        <begin position="726"/>
        <end position="744"/>
    </location>
</feature>
<keyword evidence="2" id="KW-0812">Transmembrane</keyword>
<sequence>MTRMARTIGEGFVRVRPDTSGFGPEAERGLTAAMSRTVSRLERVLDRLEPAAARAGQAAGRRFSGGMERETSRLRGILSGLFRVGGAVALGGGMAYVTAQAIALASAVSGAAGSILLLPGVAVTAAAGLGVLAIATRGLGDALSTQSARGGGAAQSGARAVESASRAYEAAQKRVIAVTKDAARAARDLLDVRREEADRIEQLSMDVEGAALAQEAAARRVRKAEEELAAAKAKEKPDQGAIDEAAFALKEANYALKEAKARHEELAAEQAHSAKVGVDGSRAVQDALERHKEAQDAVAEAKREAATAEKELARAGEPAAAGGGAVSKQAEAYAKLAPAAQAVVRTIRALTPVWEAAGRAIQQRAWIGVAGDFRGLSDRYVPVLTRRLGDVAGAWNTAARQSAKLAMSKTFVADVDTTLGNAAVTSDRLARAVAPIVSGLRHIGVVASGFLPGLAGGVLTLAERFERWSAAARESGQLQRWLSGGIAVLRQLGAIAGNVIGIVVAILRAGGAEAGGDMLSGLEAGTARLRRFLNSAEGQERIAEVLGAVRGVVEAVVASLPALTDNAAKLAPALAGAAREGSGFRDTLSVTGALVGFAAGHLDTLVKLLPWLAAGYVLVKGAQTAANLAAVAMVPIKIAEVAANWGLRASMQAHTIALTANTAATRGAAAAQATENAATSGGVIAKGRAVVATVAQRVAAVAANVATKAWAAGQWLLNAAMSANPLGLVLIAVIALVAGIVLLWRNSETFRNVVTAVWKAVWGAIKFVVDWLTNTAWPAIKAAFGLWLGMVKAVYGWVFEWLGKIVSFIGGLGAKIGAKARGMFDGIVAAAKGGINAVIDAWNRLDFELNIRVPDWVPPPFGGKGFRIADLFPDIPRLAEGGVARARPGGMLAQIAEGGQDEVVAPLSTLAAMIAAAVREAGGGRGINIEQLIIKAFTDRFSLRQVQEELAMMGAH</sequence>
<evidence type="ECO:0000313" key="4">
    <source>
        <dbReference type="EMBL" id="AYF32202.1"/>
    </source>
</evidence>
<feature type="transmembrane region" description="Helical" evidence="2">
    <location>
        <begin position="77"/>
        <end position="99"/>
    </location>
</feature>
<dbReference type="EMBL" id="CP024087">
    <property type="protein sequence ID" value="AYF32202.1"/>
    <property type="molecule type" value="Genomic_DNA"/>
</dbReference>
<gene>
    <name evidence="3" type="ORF">CSH63_27460</name>
    <name evidence="4" type="ORF">CSH63_33145</name>
</gene>
<name>A0A386WVS4_9ACTN</name>
<feature type="transmembrane region" description="Helical" evidence="2">
    <location>
        <begin position="794"/>
        <end position="814"/>
    </location>
</feature>
<reference evidence="4 5" key="1">
    <citation type="submission" date="2017-10" db="EMBL/GenBank/DDBJ databases">
        <title>Integration of genomic and chemical information greatly accelerates assignment of the full stereostructure of myelolactone, a potent inhibitor of myeloma from a marine-derived Micromonospora.</title>
        <authorList>
            <person name="Kim M.C."/>
            <person name="Machado H."/>
            <person name="Jensen P.R."/>
            <person name="Fenical W."/>
        </authorList>
    </citation>
    <scope>NUCLEOTIDE SEQUENCE [LARGE SCALE GENOMIC DNA]</scope>
    <source>
        <strain evidence="4 5">CNY-010</strain>
    </source>
</reference>
<dbReference type="Proteomes" id="UP000267804">
    <property type="component" value="Chromosome"/>
</dbReference>
<feature type="coiled-coil region" evidence="1">
    <location>
        <begin position="214"/>
        <end position="311"/>
    </location>
</feature>
<dbReference type="KEGG" id="mtua:CSH63_33145"/>
<protein>
    <recommendedName>
        <fullName evidence="6">Phage-related protein</fullName>
    </recommendedName>
</protein>
<evidence type="ECO:0000313" key="5">
    <source>
        <dbReference type="Proteomes" id="UP000267804"/>
    </source>
</evidence>
<organism evidence="4 5">
    <name type="scientific">Micromonospora tulbaghiae</name>
    <dbReference type="NCBI Taxonomy" id="479978"/>
    <lineage>
        <taxon>Bacteria</taxon>
        <taxon>Bacillati</taxon>
        <taxon>Actinomycetota</taxon>
        <taxon>Actinomycetes</taxon>
        <taxon>Micromonosporales</taxon>
        <taxon>Micromonosporaceae</taxon>
        <taxon>Micromonospora</taxon>
    </lineage>
</organism>
<evidence type="ECO:0000256" key="2">
    <source>
        <dbReference type="SAM" id="Phobius"/>
    </source>
</evidence>